<gene>
    <name evidence="3" type="primary">rppH</name>
    <name evidence="3" type="synonym">nudH</name>
    <name evidence="5" type="ORF">ACFOES_15015</name>
</gene>
<dbReference type="InterPro" id="IPR015797">
    <property type="entry name" value="NUDIX_hydrolase-like_dom_sf"/>
</dbReference>
<dbReference type="PANTHER" id="PTHR11839">
    <property type="entry name" value="UDP/ADP-SUGAR PYROPHOSPHATASE"/>
    <property type="match status" value="1"/>
</dbReference>
<dbReference type="EC" id="3.6.1.-" evidence="3"/>
<dbReference type="HAMAP" id="MF_00298">
    <property type="entry name" value="Nudix_RppH"/>
    <property type="match status" value="1"/>
</dbReference>
<dbReference type="InterPro" id="IPR000086">
    <property type="entry name" value="NUDIX_hydrolase_dom"/>
</dbReference>
<feature type="domain" description="Nudix hydrolase" evidence="4">
    <location>
        <begin position="10"/>
        <end position="154"/>
    </location>
</feature>
<evidence type="ECO:0000259" key="4">
    <source>
        <dbReference type="PROSITE" id="PS51462"/>
    </source>
</evidence>
<dbReference type="InterPro" id="IPR020476">
    <property type="entry name" value="Nudix_hydrolase"/>
</dbReference>
<comment type="similarity">
    <text evidence="3">Belongs to the Nudix hydrolase family. RppH subfamily.</text>
</comment>
<dbReference type="Gene3D" id="3.90.79.10">
    <property type="entry name" value="Nucleoside Triphosphate Pyrophosphohydrolase"/>
    <property type="match status" value="1"/>
</dbReference>
<proteinExistence type="inferred from homology"/>
<dbReference type="RefSeq" id="WP_377834126.1">
    <property type="nucleotide sequence ID" value="NZ_JBHRSK010000012.1"/>
</dbReference>
<dbReference type="GO" id="GO:0016787">
    <property type="term" value="F:hydrolase activity"/>
    <property type="evidence" value="ECO:0007669"/>
    <property type="project" value="UniProtKB-KW"/>
</dbReference>
<dbReference type="PROSITE" id="PS51462">
    <property type="entry name" value="NUDIX"/>
    <property type="match status" value="1"/>
</dbReference>
<comment type="cofactor">
    <cofactor evidence="1">
        <name>Mn(2+)</name>
        <dbReference type="ChEBI" id="CHEBI:29035"/>
    </cofactor>
</comment>
<reference evidence="6" key="1">
    <citation type="journal article" date="2019" name="Int. J. Syst. Evol. Microbiol.">
        <title>The Global Catalogue of Microorganisms (GCM) 10K type strain sequencing project: providing services to taxonomists for standard genome sequencing and annotation.</title>
        <authorList>
            <consortium name="The Broad Institute Genomics Platform"/>
            <consortium name="The Broad Institute Genome Sequencing Center for Infectious Disease"/>
            <person name="Wu L."/>
            <person name="Ma J."/>
        </authorList>
    </citation>
    <scope>NUCLEOTIDE SEQUENCE [LARGE SCALE GENOMIC DNA]</scope>
    <source>
        <strain evidence="6">KCTC 62192</strain>
    </source>
</reference>
<organism evidence="5 6">
    <name type="scientific">Acidimangrovimonas pyrenivorans</name>
    <dbReference type="NCBI Taxonomy" id="2030798"/>
    <lineage>
        <taxon>Bacteria</taxon>
        <taxon>Pseudomonadati</taxon>
        <taxon>Pseudomonadota</taxon>
        <taxon>Alphaproteobacteria</taxon>
        <taxon>Rhodobacterales</taxon>
        <taxon>Paracoccaceae</taxon>
        <taxon>Acidimangrovimonas</taxon>
    </lineage>
</organism>
<dbReference type="Proteomes" id="UP001595443">
    <property type="component" value="Unassembled WGS sequence"/>
</dbReference>
<comment type="function">
    <text evidence="3">Accelerates the degradation of transcripts by removing pyrophosphate from the 5'-end of triphosphorylated RNA, leading to a more labile monophosphorylated state that can stimulate subsequent ribonuclease cleavage.</text>
</comment>
<dbReference type="PRINTS" id="PR00502">
    <property type="entry name" value="NUDIXFAMILY"/>
</dbReference>
<dbReference type="EMBL" id="JBHRSK010000012">
    <property type="protein sequence ID" value="MFC2969416.1"/>
    <property type="molecule type" value="Genomic_DNA"/>
</dbReference>
<feature type="short sequence motif" description="Nudix box" evidence="3">
    <location>
        <begin position="44"/>
        <end position="65"/>
    </location>
</feature>
<dbReference type="PANTHER" id="PTHR11839:SF22">
    <property type="entry name" value="NUDIX HYDROLASE 26, CHLOROPLASTIC"/>
    <property type="match status" value="1"/>
</dbReference>
<accession>A0ABV7AKN5</accession>
<dbReference type="CDD" id="cd03671">
    <property type="entry name" value="NUDIX_Ap4A_hydrolase_plant_like"/>
    <property type="match status" value="1"/>
</dbReference>
<dbReference type="NCBIfam" id="NF001938">
    <property type="entry name" value="PRK00714.1-5"/>
    <property type="match status" value="1"/>
</dbReference>
<evidence type="ECO:0000256" key="3">
    <source>
        <dbReference type="HAMAP-Rule" id="MF_00298"/>
    </source>
</evidence>
<keyword evidence="2 3" id="KW-0378">Hydrolase</keyword>
<protein>
    <recommendedName>
        <fullName evidence="3">RNA pyrophosphohydrolase</fullName>
        <ecNumber evidence="3">3.6.1.-</ecNumber>
    </recommendedName>
    <alternativeName>
        <fullName evidence="3">(Di)nucleoside polyphosphate hydrolase</fullName>
    </alternativeName>
</protein>
<evidence type="ECO:0000313" key="6">
    <source>
        <dbReference type="Proteomes" id="UP001595443"/>
    </source>
</evidence>
<dbReference type="InterPro" id="IPR022927">
    <property type="entry name" value="RppH"/>
</dbReference>
<keyword evidence="6" id="KW-1185">Reference proteome</keyword>
<comment type="cofactor">
    <cofactor evidence="3">
        <name>a divalent metal cation</name>
        <dbReference type="ChEBI" id="CHEBI:60240"/>
    </cofactor>
</comment>
<evidence type="ECO:0000313" key="5">
    <source>
        <dbReference type="EMBL" id="MFC2969416.1"/>
    </source>
</evidence>
<name>A0ABV7AKN5_9RHOB</name>
<evidence type="ECO:0000256" key="1">
    <source>
        <dbReference type="ARBA" id="ARBA00001936"/>
    </source>
</evidence>
<dbReference type="SUPFAM" id="SSF55811">
    <property type="entry name" value="Nudix"/>
    <property type="match status" value="1"/>
</dbReference>
<dbReference type="Pfam" id="PF00293">
    <property type="entry name" value="NUDIX"/>
    <property type="match status" value="1"/>
</dbReference>
<comment type="caution">
    <text evidence="5">The sequence shown here is derived from an EMBL/GenBank/DDBJ whole genome shotgun (WGS) entry which is preliminary data.</text>
</comment>
<dbReference type="NCBIfam" id="NF001936">
    <property type="entry name" value="PRK00714.1-3"/>
    <property type="match status" value="1"/>
</dbReference>
<sequence>MKPEKRARLPYRPNVGVMLINGAGLIFAGQRLDSALPAWQMPQGGIDKGETPAEAGLRELEEETGVSPDLVEFIAEAPEPVRYDLPDELLGKIWKGKYRGQEQHWLLYRFLGRDDQVNLATAHPEFSEWRWIHAADMLEAIVPFKRAVYEQVIAAFRPHLA</sequence>
<evidence type="ECO:0000256" key="2">
    <source>
        <dbReference type="ARBA" id="ARBA00022801"/>
    </source>
</evidence>